<sequence length="155" mass="17040">MRNSSTAPSIESSANPVPSTTKPTSAAHSCIRNSNYRPSQPRPVNSNSTLRSNASSAFYYSGGQRRRSRPFTYGFGVGGGRKNKESQTWIRCLTVIAYFCIVSLPALLLSYYYTRVWDPTYLNALIANPQNFSDLAFLSAGTAKRTALLGKLVRS</sequence>
<evidence type="ECO:0000256" key="2">
    <source>
        <dbReference type="SAM" id="Phobius"/>
    </source>
</evidence>
<dbReference type="WBParaSite" id="Gr19_v10_g6168.t2">
    <property type="protein sequence ID" value="Gr19_v10_g6168.t2"/>
    <property type="gene ID" value="Gr19_v10_g6168"/>
</dbReference>
<evidence type="ECO:0000256" key="1">
    <source>
        <dbReference type="SAM" id="MobiDB-lite"/>
    </source>
</evidence>
<keyword evidence="2" id="KW-0812">Transmembrane</keyword>
<name>A0A914HZR8_GLORO</name>
<keyword evidence="2" id="KW-1133">Transmembrane helix</keyword>
<reference evidence="4" key="1">
    <citation type="submission" date="2022-11" db="UniProtKB">
        <authorList>
            <consortium name="WormBaseParasite"/>
        </authorList>
    </citation>
    <scope>IDENTIFICATION</scope>
</reference>
<accession>A0A914HZR8</accession>
<feature type="region of interest" description="Disordered" evidence="1">
    <location>
        <begin position="1"/>
        <end position="50"/>
    </location>
</feature>
<protein>
    <submittedName>
        <fullName evidence="4">Uncharacterized protein</fullName>
    </submittedName>
</protein>
<feature type="transmembrane region" description="Helical" evidence="2">
    <location>
        <begin position="89"/>
        <end position="113"/>
    </location>
</feature>
<evidence type="ECO:0000313" key="3">
    <source>
        <dbReference type="Proteomes" id="UP000887572"/>
    </source>
</evidence>
<organism evidence="3 4">
    <name type="scientific">Globodera rostochiensis</name>
    <name type="common">Golden nematode worm</name>
    <name type="synonym">Heterodera rostochiensis</name>
    <dbReference type="NCBI Taxonomy" id="31243"/>
    <lineage>
        <taxon>Eukaryota</taxon>
        <taxon>Metazoa</taxon>
        <taxon>Ecdysozoa</taxon>
        <taxon>Nematoda</taxon>
        <taxon>Chromadorea</taxon>
        <taxon>Rhabditida</taxon>
        <taxon>Tylenchina</taxon>
        <taxon>Tylenchomorpha</taxon>
        <taxon>Tylenchoidea</taxon>
        <taxon>Heteroderidae</taxon>
        <taxon>Heteroderinae</taxon>
        <taxon>Globodera</taxon>
    </lineage>
</organism>
<dbReference type="PANTHER" id="PTHR34929:SF1">
    <property type="entry name" value="INAF MOTIF CONTAINING 2"/>
    <property type="match status" value="1"/>
</dbReference>
<dbReference type="Proteomes" id="UP000887572">
    <property type="component" value="Unplaced"/>
</dbReference>
<dbReference type="InterPro" id="IPR029162">
    <property type="entry name" value="InaF-motif"/>
</dbReference>
<proteinExistence type="predicted"/>
<dbReference type="AlphaFoldDB" id="A0A914HZR8"/>
<keyword evidence="2" id="KW-0472">Membrane</keyword>
<dbReference type="PANTHER" id="PTHR34929">
    <property type="entry name" value="ZGC:153157"/>
    <property type="match status" value="1"/>
</dbReference>
<keyword evidence="3" id="KW-1185">Reference proteome</keyword>
<evidence type="ECO:0000313" key="4">
    <source>
        <dbReference type="WBParaSite" id="Gr19_v10_g6168.t2"/>
    </source>
</evidence>
<dbReference type="Pfam" id="PF15018">
    <property type="entry name" value="InaF-motif"/>
    <property type="match status" value="1"/>
</dbReference>